<accession>A0AAV8YJC1</accession>
<evidence type="ECO:0000313" key="1">
    <source>
        <dbReference type="EMBL" id="KAJ8951400.1"/>
    </source>
</evidence>
<reference evidence="1" key="1">
    <citation type="journal article" date="2023" name="Insect Mol. Biol.">
        <title>Genome sequencing provides insights into the evolution of gene families encoding plant cell wall-degrading enzymes in longhorned beetles.</title>
        <authorList>
            <person name="Shin N.R."/>
            <person name="Okamura Y."/>
            <person name="Kirsch R."/>
            <person name="Pauchet Y."/>
        </authorList>
    </citation>
    <scope>NUCLEOTIDE SEQUENCE</scope>
    <source>
        <strain evidence="1">RBIC_L_NR</strain>
    </source>
</reference>
<evidence type="ECO:0000313" key="2">
    <source>
        <dbReference type="Proteomes" id="UP001162156"/>
    </source>
</evidence>
<name>A0AAV8YJC1_9CUCU</name>
<dbReference type="Proteomes" id="UP001162156">
    <property type="component" value="Unassembled WGS sequence"/>
</dbReference>
<keyword evidence="2" id="KW-1185">Reference proteome</keyword>
<dbReference type="AlphaFoldDB" id="A0AAV8YJC1"/>
<proteinExistence type="predicted"/>
<gene>
    <name evidence="1" type="ORF">NQ314_007671</name>
</gene>
<protein>
    <recommendedName>
        <fullName evidence="3">EF-hand domain-containing protein</fullName>
    </recommendedName>
</protein>
<dbReference type="Gene3D" id="1.10.238.10">
    <property type="entry name" value="EF-hand"/>
    <property type="match status" value="1"/>
</dbReference>
<dbReference type="EMBL" id="JANEYF010002106">
    <property type="protein sequence ID" value="KAJ8951400.1"/>
    <property type="molecule type" value="Genomic_DNA"/>
</dbReference>
<comment type="caution">
    <text evidence="1">The sequence shown here is derived from an EMBL/GenBank/DDBJ whole genome shotgun (WGS) entry which is preliminary data.</text>
</comment>
<organism evidence="1 2">
    <name type="scientific">Rhamnusium bicolor</name>
    <dbReference type="NCBI Taxonomy" id="1586634"/>
    <lineage>
        <taxon>Eukaryota</taxon>
        <taxon>Metazoa</taxon>
        <taxon>Ecdysozoa</taxon>
        <taxon>Arthropoda</taxon>
        <taxon>Hexapoda</taxon>
        <taxon>Insecta</taxon>
        <taxon>Pterygota</taxon>
        <taxon>Neoptera</taxon>
        <taxon>Endopterygota</taxon>
        <taxon>Coleoptera</taxon>
        <taxon>Polyphaga</taxon>
        <taxon>Cucujiformia</taxon>
        <taxon>Chrysomeloidea</taxon>
        <taxon>Cerambycidae</taxon>
        <taxon>Lepturinae</taxon>
        <taxon>Rhagiini</taxon>
        <taxon>Rhamnusium</taxon>
    </lineage>
</organism>
<dbReference type="SUPFAM" id="SSF47473">
    <property type="entry name" value="EF-hand"/>
    <property type="match status" value="1"/>
</dbReference>
<dbReference type="InterPro" id="IPR011992">
    <property type="entry name" value="EF-hand-dom_pair"/>
</dbReference>
<evidence type="ECO:0008006" key="3">
    <source>
        <dbReference type="Google" id="ProtNLM"/>
    </source>
</evidence>
<sequence>MKIYDRSGYGRLSPEDFCRAACQTLALSKEYALEVFDQVDRNQLGYITFGKNLVIILIYAQNIFFSQIKQILIEYKIHFSAK</sequence>